<keyword evidence="3 7" id="KW-0812">Transmembrane</keyword>
<sequence length="359" mass="38691">MEVRSARARRPPWRQRLFLWLLVSSGISLLAQRRGALKRSGVPAAIATGTVTAGVGGWELGLSLIFFFISSSILSRFRQQKKTKIAAEKFSKGSARDVLQVVANGGVATWCALRYGLRRELRWRSQRSLSPSLSPTSLQSEPYDPWLAAFGGALATATADTWATEVGVLLHRSPRLITTGRPVSPGTSGAISWPGTLVAAAGALATGVVLQASLALARLFSGGSRGRSQGHSRPLPLAFIAWLSGLAGCLIDSLLGATFQTIYRCPRCGQETEQSFHQRCSTATQYVRGLPGVNNDTVNFLATLSGGLIAFALTRCAFERSSWPLHQSVRQLTEKGQAVVRSEPGHQHQPEPEQQHQPA</sequence>
<organism evidence="8">
    <name type="scientific">Thermogemmatispora argillosa</name>
    <dbReference type="NCBI Taxonomy" id="2045280"/>
    <lineage>
        <taxon>Bacteria</taxon>
        <taxon>Bacillati</taxon>
        <taxon>Chloroflexota</taxon>
        <taxon>Ktedonobacteria</taxon>
        <taxon>Thermogemmatisporales</taxon>
        <taxon>Thermogemmatisporaceae</taxon>
        <taxon>Thermogemmatispora</taxon>
    </lineage>
</organism>
<evidence type="ECO:0000256" key="1">
    <source>
        <dbReference type="ARBA" id="ARBA00004141"/>
    </source>
</evidence>
<evidence type="ECO:0000256" key="3">
    <source>
        <dbReference type="ARBA" id="ARBA00022692"/>
    </source>
</evidence>
<name>A0A455T0Q7_9CHLR</name>
<proteinExistence type="inferred from homology"/>
<feature type="transmembrane region" description="Helical" evidence="7">
    <location>
        <begin position="191"/>
        <end position="216"/>
    </location>
</feature>
<keyword evidence="5 7" id="KW-0472">Membrane</keyword>
<feature type="transmembrane region" description="Helical" evidence="7">
    <location>
        <begin position="55"/>
        <end position="77"/>
    </location>
</feature>
<keyword evidence="4 7" id="KW-1133">Transmembrane helix</keyword>
<gene>
    <name evidence="8" type="ORF">KTA_24120</name>
</gene>
<evidence type="ECO:0008006" key="9">
    <source>
        <dbReference type="Google" id="ProtNLM"/>
    </source>
</evidence>
<protein>
    <recommendedName>
        <fullName evidence="9">DUF92 domain-containing protein</fullName>
    </recommendedName>
</protein>
<evidence type="ECO:0000256" key="4">
    <source>
        <dbReference type="ARBA" id="ARBA00022989"/>
    </source>
</evidence>
<comment type="subcellular location">
    <subcellularLocation>
        <location evidence="1">Membrane</location>
        <topology evidence="1">Multi-pass membrane protein</topology>
    </subcellularLocation>
</comment>
<accession>A0A455T0Q7</accession>
<evidence type="ECO:0000256" key="6">
    <source>
        <dbReference type="SAM" id="MobiDB-lite"/>
    </source>
</evidence>
<evidence type="ECO:0000313" key="8">
    <source>
        <dbReference type="EMBL" id="BBH94213.1"/>
    </source>
</evidence>
<reference evidence="8" key="1">
    <citation type="submission" date="2018-12" db="EMBL/GenBank/DDBJ databases">
        <title>Novel natural products biosynthetic potential of the class Ktedonobacteria.</title>
        <authorList>
            <person name="Zheng Y."/>
            <person name="Saitou A."/>
            <person name="Wang C.M."/>
            <person name="Toyoda A."/>
            <person name="Minakuchi Y."/>
            <person name="Sekiguchi Y."/>
            <person name="Ueda K."/>
            <person name="Takano H."/>
            <person name="Sakai Y."/>
            <person name="Yokota A."/>
            <person name="Yabe S."/>
        </authorList>
    </citation>
    <scope>NUCLEOTIDE SEQUENCE</scope>
    <source>
        <strain evidence="8">A3-2</strain>
    </source>
</reference>
<dbReference type="InterPro" id="IPR002794">
    <property type="entry name" value="DUF92_TMEM19"/>
</dbReference>
<comment type="similarity">
    <text evidence="2">Belongs to the TMEM19 family.</text>
</comment>
<dbReference type="PANTHER" id="PTHR13353">
    <property type="entry name" value="TRANSMEMBRANE PROTEIN 19"/>
    <property type="match status" value="1"/>
</dbReference>
<dbReference type="Pfam" id="PF01940">
    <property type="entry name" value="DUF92"/>
    <property type="match status" value="1"/>
</dbReference>
<evidence type="ECO:0000256" key="5">
    <source>
        <dbReference type="ARBA" id="ARBA00023136"/>
    </source>
</evidence>
<feature type="transmembrane region" description="Helical" evidence="7">
    <location>
        <begin position="237"/>
        <end position="257"/>
    </location>
</feature>
<evidence type="ECO:0000256" key="2">
    <source>
        <dbReference type="ARBA" id="ARBA00009012"/>
    </source>
</evidence>
<dbReference type="AlphaFoldDB" id="A0A455T0Q7"/>
<feature type="compositionally biased region" description="Basic and acidic residues" evidence="6">
    <location>
        <begin position="343"/>
        <end position="359"/>
    </location>
</feature>
<feature type="region of interest" description="Disordered" evidence="6">
    <location>
        <begin position="334"/>
        <end position="359"/>
    </location>
</feature>
<evidence type="ECO:0000256" key="7">
    <source>
        <dbReference type="SAM" id="Phobius"/>
    </source>
</evidence>
<dbReference type="GO" id="GO:0016020">
    <property type="term" value="C:membrane"/>
    <property type="evidence" value="ECO:0007669"/>
    <property type="project" value="UniProtKB-SubCell"/>
</dbReference>
<dbReference type="EMBL" id="AP019377">
    <property type="protein sequence ID" value="BBH94213.1"/>
    <property type="molecule type" value="Genomic_DNA"/>
</dbReference>
<dbReference type="PANTHER" id="PTHR13353:SF5">
    <property type="entry name" value="TRANSMEMBRANE PROTEIN 19"/>
    <property type="match status" value="1"/>
</dbReference>